<dbReference type="OrthoDB" id="7472950at2"/>
<feature type="transmembrane region" description="Helical" evidence="1">
    <location>
        <begin position="131"/>
        <end position="150"/>
    </location>
</feature>
<evidence type="ECO:0000313" key="3">
    <source>
        <dbReference type="EMBL" id="RIJ24218.1"/>
    </source>
</evidence>
<feature type="transmembrane region" description="Helical" evidence="1">
    <location>
        <begin position="171"/>
        <end position="194"/>
    </location>
</feature>
<comment type="caution">
    <text evidence="3">The sequence shown here is derived from an EMBL/GenBank/DDBJ whole genome shotgun (WGS) entry which is preliminary data.</text>
</comment>
<keyword evidence="1" id="KW-0812">Transmembrane</keyword>
<accession>A0A399QZC1</accession>
<feature type="transmembrane region" description="Helical" evidence="1">
    <location>
        <begin position="63"/>
        <end position="84"/>
    </location>
</feature>
<feature type="transmembrane region" description="Helical" evidence="1">
    <location>
        <begin position="214"/>
        <end position="237"/>
    </location>
</feature>
<dbReference type="RefSeq" id="WP_119379407.1">
    <property type="nucleotide sequence ID" value="NZ_QWGB01000005.1"/>
</dbReference>
<dbReference type="EMBL" id="QWGB01000005">
    <property type="protein sequence ID" value="RIJ24218.1"/>
    <property type="molecule type" value="Genomic_DNA"/>
</dbReference>
<feature type="domain" description="DUF7847" evidence="2">
    <location>
        <begin position="64"/>
        <end position="231"/>
    </location>
</feature>
<evidence type="ECO:0000313" key="4">
    <source>
        <dbReference type="Proteomes" id="UP000265431"/>
    </source>
</evidence>
<reference evidence="3 4" key="1">
    <citation type="submission" date="2018-08" db="EMBL/GenBank/DDBJ databases">
        <title>Henriciella mobilis sp. nov., isolated from seawater.</title>
        <authorList>
            <person name="Cheng H."/>
            <person name="Wu Y.-H."/>
            <person name="Xu X.-W."/>
            <person name="Guo L.-L."/>
        </authorList>
    </citation>
    <scope>NUCLEOTIDE SEQUENCE [LARGE SCALE GENOMIC DNA]</scope>
    <source>
        <strain evidence="3 4">CCUG66934</strain>
    </source>
</reference>
<dbReference type="InterPro" id="IPR057169">
    <property type="entry name" value="DUF7847"/>
</dbReference>
<name>A0A399QZC1_9PROT</name>
<feature type="transmembrane region" description="Helical" evidence="1">
    <location>
        <begin position="105"/>
        <end position="125"/>
    </location>
</feature>
<protein>
    <recommendedName>
        <fullName evidence="2">DUF7847 domain-containing protein</fullName>
    </recommendedName>
</protein>
<sequence length="256" mass="26904">MEKTLNIGAVIGETFSVIGRKFADLVVLGLVFVGVPTLLVALFSSQMLERTLEGGTFEMNFSFGYFLANLLYALFPFMLQAAVVHTTVTSLNRGTSDTGEAIGTALRALVPLFIVSILMSIGLTIGFLLLIIPGLILLTVWAVVVPALVIDKAGIFGSFGRSADLTRGSRWQIFGLILIGYVILFILGAVLGLLSIGVGAAGVIASGGISMPAMLMSVVVDTALAIVGAVGVSVLYVHLRELKDGTRVDHIGDVFS</sequence>
<evidence type="ECO:0000259" key="2">
    <source>
        <dbReference type="Pfam" id="PF25231"/>
    </source>
</evidence>
<proteinExistence type="predicted"/>
<dbReference type="Pfam" id="PF25231">
    <property type="entry name" value="DUF7847"/>
    <property type="match status" value="1"/>
</dbReference>
<dbReference type="AlphaFoldDB" id="A0A399QZC1"/>
<dbReference type="Proteomes" id="UP000265431">
    <property type="component" value="Unassembled WGS sequence"/>
</dbReference>
<keyword evidence="1" id="KW-1133">Transmembrane helix</keyword>
<organism evidence="3 4">
    <name type="scientific">Henriciella barbarensis</name>
    <dbReference type="NCBI Taxonomy" id="86342"/>
    <lineage>
        <taxon>Bacteria</taxon>
        <taxon>Pseudomonadati</taxon>
        <taxon>Pseudomonadota</taxon>
        <taxon>Alphaproteobacteria</taxon>
        <taxon>Hyphomonadales</taxon>
        <taxon>Hyphomonadaceae</taxon>
        <taxon>Henriciella</taxon>
    </lineage>
</organism>
<evidence type="ECO:0000256" key="1">
    <source>
        <dbReference type="SAM" id="Phobius"/>
    </source>
</evidence>
<gene>
    <name evidence="3" type="ORF">D1224_08245</name>
</gene>
<keyword evidence="4" id="KW-1185">Reference proteome</keyword>
<keyword evidence="1" id="KW-0472">Membrane</keyword>
<feature type="transmembrane region" description="Helical" evidence="1">
    <location>
        <begin position="25"/>
        <end position="43"/>
    </location>
</feature>